<dbReference type="GO" id="GO:0008324">
    <property type="term" value="F:monoatomic cation transmembrane transporter activity"/>
    <property type="evidence" value="ECO:0007669"/>
    <property type="project" value="InterPro"/>
</dbReference>
<dbReference type="SUPFAM" id="SSF51735">
    <property type="entry name" value="NAD(P)-binding Rossmann-fold domains"/>
    <property type="match status" value="1"/>
</dbReference>
<dbReference type="Pfam" id="PF07885">
    <property type="entry name" value="Ion_trans_2"/>
    <property type="match status" value="1"/>
</dbReference>
<organism evidence="5">
    <name type="scientific">freshwater metagenome</name>
    <dbReference type="NCBI Taxonomy" id="449393"/>
    <lineage>
        <taxon>unclassified sequences</taxon>
        <taxon>metagenomes</taxon>
        <taxon>ecological metagenomes</taxon>
    </lineage>
</organism>
<gene>
    <name evidence="5" type="ORF">UFOPK1493_02408</name>
</gene>
<feature type="transmembrane region" description="Helical" evidence="2">
    <location>
        <begin position="16"/>
        <end position="35"/>
    </location>
</feature>
<feature type="transmembrane region" description="Helical" evidence="2">
    <location>
        <begin position="67"/>
        <end position="92"/>
    </location>
</feature>
<dbReference type="InterPro" id="IPR036721">
    <property type="entry name" value="RCK_C_sf"/>
</dbReference>
<keyword evidence="2" id="KW-1133">Transmembrane helix</keyword>
<evidence type="ECO:0000259" key="3">
    <source>
        <dbReference type="PROSITE" id="PS51201"/>
    </source>
</evidence>
<dbReference type="GO" id="GO:0005886">
    <property type="term" value="C:plasma membrane"/>
    <property type="evidence" value="ECO:0007669"/>
    <property type="project" value="UniProtKB-SubCell"/>
</dbReference>
<dbReference type="SUPFAM" id="SSF81324">
    <property type="entry name" value="Voltage-gated potassium channels"/>
    <property type="match status" value="1"/>
</dbReference>
<accession>A0A6J6E5W1</accession>
<dbReference type="EMBL" id="CAEZSR010000097">
    <property type="protein sequence ID" value="CAB4571226.1"/>
    <property type="molecule type" value="Genomic_DNA"/>
</dbReference>
<name>A0A6J6E5W1_9ZZZZ</name>
<dbReference type="PROSITE" id="PS51201">
    <property type="entry name" value="RCK_N"/>
    <property type="match status" value="1"/>
</dbReference>
<sequence>MGSVGRVTSPISRLRLAAAGVALVLVLGTVGYMVLGLSLLDALYQTVTTVTTVGFRELGDFGAAEQVFTMALIVIGVGLVLYTFTLVVQVVVEGQLREMVGRRRMDRTIENLRDHVVLCGWGRVGRAVADDLVGAGKQVVVVDRDAERLGSLPYPTVVGDATLDATLRAAGIERASSLVAALADDAANLFVTLSGRTLNPQLFIVARARQEDSIDKLARAGADRVVNPQELGAARMASFVVRPHVAEFIDVVMHERSMEFRMQEVEVPPASALAERTLRELDLRQQAGVLVLAVRDASGSFRSNPAPDTVIHAGDVVIAVGTEADLQRLVALATGR</sequence>
<dbReference type="SUPFAM" id="SSF116726">
    <property type="entry name" value="TrkA C-terminal domain-like"/>
    <property type="match status" value="1"/>
</dbReference>
<proteinExistence type="predicted"/>
<evidence type="ECO:0000313" key="5">
    <source>
        <dbReference type="EMBL" id="CAB4571226.1"/>
    </source>
</evidence>
<dbReference type="AlphaFoldDB" id="A0A6J6E5W1"/>
<keyword evidence="2" id="KW-0472">Membrane</keyword>
<evidence type="ECO:0000259" key="4">
    <source>
        <dbReference type="PROSITE" id="PS51202"/>
    </source>
</evidence>
<evidence type="ECO:0000256" key="2">
    <source>
        <dbReference type="SAM" id="Phobius"/>
    </source>
</evidence>
<reference evidence="5" key="1">
    <citation type="submission" date="2020-05" db="EMBL/GenBank/DDBJ databases">
        <authorList>
            <person name="Chiriac C."/>
            <person name="Salcher M."/>
            <person name="Ghai R."/>
            <person name="Kavagutti S V."/>
        </authorList>
    </citation>
    <scope>NUCLEOTIDE SEQUENCE</scope>
</reference>
<feature type="domain" description="RCK N-terminal" evidence="3">
    <location>
        <begin position="113"/>
        <end position="226"/>
    </location>
</feature>
<comment type="subcellular location">
    <subcellularLocation>
        <location evidence="1">Cell membrane</location>
        <topology evidence="1">Multi-pass membrane protein</topology>
    </subcellularLocation>
</comment>
<dbReference type="Pfam" id="PF02080">
    <property type="entry name" value="TrkA_C"/>
    <property type="match status" value="1"/>
</dbReference>
<feature type="domain" description="RCK C-terminal" evidence="4">
    <location>
        <begin position="250"/>
        <end position="335"/>
    </location>
</feature>
<protein>
    <submittedName>
        <fullName evidence="5">Unannotated protein</fullName>
    </submittedName>
</protein>
<dbReference type="InterPro" id="IPR006037">
    <property type="entry name" value="RCK_C"/>
</dbReference>
<dbReference type="InterPro" id="IPR003148">
    <property type="entry name" value="RCK_N"/>
</dbReference>
<dbReference type="InterPro" id="IPR013099">
    <property type="entry name" value="K_chnl_dom"/>
</dbReference>
<evidence type="ECO:0000256" key="1">
    <source>
        <dbReference type="ARBA" id="ARBA00004651"/>
    </source>
</evidence>
<dbReference type="PANTHER" id="PTHR43833:SF9">
    <property type="entry name" value="POTASSIUM CHANNEL PROTEIN YUGO-RELATED"/>
    <property type="match status" value="1"/>
</dbReference>
<dbReference type="PANTHER" id="PTHR43833">
    <property type="entry name" value="POTASSIUM CHANNEL PROTEIN 2-RELATED-RELATED"/>
    <property type="match status" value="1"/>
</dbReference>
<dbReference type="Gene3D" id="3.30.70.1450">
    <property type="entry name" value="Regulator of K+ conductance, C-terminal domain"/>
    <property type="match status" value="1"/>
</dbReference>
<dbReference type="PROSITE" id="PS51202">
    <property type="entry name" value="RCK_C"/>
    <property type="match status" value="1"/>
</dbReference>
<dbReference type="Pfam" id="PF02254">
    <property type="entry name" value="TrkA_N"/>
    <property type="match status" value="1"/>
</dbReference>
<dbReference type="Gene3D" id="3.40.50.720">
    <property type="entry name" value="NAD(P)-binding Rossmann-like Domain"/>
    <property type="match status" value="1"/>
</dbReference>
<dbReference type="InterPro" id="IPR050721">
    <property type="entry name" value="Trk_Ktr_HKT_K-transport"/>
</dbReference>
<keyword evidence="2" id="KW-0812">Transmembrane</keyword>
<dbReference type="InterPro" id="IPR036291">
    <property type="entry name" value="NAD(P)-bd_dom_sf"/>
</dbReference>
<dbReference type="Gene3D" id="1.10.287.70">
    <property type="match status" value="1"/>
</dbReference>
<dbReference type="GO" id="GO:0006813">
    <property type="term" value="P:potassium ion transport"/>
    <property type="evidence" value="ECO:0007669"/>
    <property type="project" value="InterPro"/>
</dbReference>